<organism evidence="1 2">
    <name type="scientific">Coprococcus comes</name>
    <dbReference type="NCBI Taxonomy" id="410072"/>
    <lineage>
        <taxon>Bacteria</taxon>
        <taxon>Bacillati</taxon>
        <taxon>Bacillota</taxon>
        <taxon>Clostridia</taxon>
        <taxon>Lachnospirales</taxon>
        <taxon>Lachnospiraceae</taxon>
        <taxon>Coprococcus</taxon>
    </lineage>
</organism>
<sequence>MNTLGLVNVLNNDGNVLIDVAQMADNHIQNAAIHNALAEWNETDDPFSPETTQRLIGKLKGEMPSLIAWLSEGNYPKSGLMPELLAYVKMPHPLQVYKNLDLDITIEDSEKGPAFDVKLSYAGNAEHFKYTYLPVEADKTSVVMNIIDAYDGLRLTTDPQHPGYAEAVKKNYSKLTNLIGEDGIDSIRDFHEGVETGKYFSDMEFDLKDPDPSAKHILECLGSLEKPVQKAMDNFARVTTFRNLAEKNLLREATLFTSGVLEEKNGRLIVPQGYRPGMSREEYQAWHPSARGNTAISVDTAISAKQLGKLEAIAASQKPQQIIMDILFLDPGDHLSQKSDPRDQMDGAFVDESHIAVPISPEFASIVASDMKDSIDAKLAGKRTKCDISQWHTLGKQARDMLAENSKHDRSLAAVRDAKTAVADKVNEGHQASSVHDIPSH</sequence>
<evidence type="ECO:0000313" key="1">
    <source>
        <dbReference type="EMBL" id="RHF78734.1"/>
    </source>
</evidence>
<evidence type="ECO:0000313" key="2">
    <source>
        <dbReference type="Proteomes" id="UP000284579"/>
    </source>
</evidence>
<reference evidence="1 2" key="1">
    <citation type="submission" date="2018-08" db="EMBL/GenBank/DDBJ databases">
        <title>A genome reference for cultivated species of the human gut microbiota.</title>
        <authorList>
            <person name="Zou Y."/>
            <person name="Xue W."/>
            <person name="Luo G."/>
        </authorList>
    </citation>
    <scope>NUCLEOTIDE SEQUENCE [LARGE SCALE GENOMIC DNA]</scope>
    <source>
        <strain evidence="1 2">AM23-3</strain>
    </source>
</reference>
<name>A0A3R6D4S4_9FIRM</name>
<accession>A0A3R6D4S4</accession>
<comment type="caution">
    <text evidence="1">The sequence shown here is derived from an EMBL/GenBank/DDBJ whole genome shotgun (WGS) entry which is preliminary data.</text>
</comment>
<dbReference type="RefSeq" id="WP_118199874.1">
    <property type="nucleotide sequence ID" value="NZ_QRHO01000071.1"/>
</dbReference>
<proteinExistence type="predicted"/>
<dbReference type="EMBL" id="QRHO01000071">
    <property type="protein sequence ID" value="RHF78734.1"/>
    <property type="molecule type" value="Genomic_DNA"/>
</dbReference>
<dbReference type="Proteomes" id="UP000284579">
    <property type="component" value="Unassembled WGS sequence"/>
</dbReference>
<protein>
    <submittedName>
        <fullName evidence="1">Uncharacterized protein</fullName>
    </submittedName>
</protein>
<gene>
    <name evidence="1" type="ORF">DW656_17615</name>
</gene>
<dbReference type="AlphaFoldDB" id="A0A3R6D4S4"/>